<evidence type="ECO:0000256" key="3">
    <source>
        <dbReference type="ARBA" id="ARBA00022729"/>
    </source>
</evidence>
<keyword evidence="5" id="KW-1133">Transmembrane helix</keyword>
<dbReference type="Pfam" id="PF13416">
    <property type="entry name" value="SBP_bac_8"/>
    <property type="match status" value="1"/>
</dbReference>
<evidence type="ECO:0000256" key="4">
    <source>
        <dbReference type="SAM" id="MobiDB-lite"/>
    </source>
</evidence>
<feature type="region of interest" description="Disordered" evidence="4">
    <location>
        <begin position="1"/>
        <end position="66"/>
    </location>
</feature>
<dbReference type="GO" id="GO:0015768">
    <property type="term" value="P:maltose transport"/>
    <property type="evidence" value="ECO:0007669"/>
    <property type="project" value="TreeGrafter"/>
</dbReference>
<protein>
    <submittedName>
        <fullName evidence="6">Extracellular solute-binding protein, lactose/L-arabinose transport system substrate-binding protein</fullName>
    </submittedName>
</protein>
<dbReference type="InterPro" id="IPR006059">
    <property type="entry name" value="SBP"/>
</dbReference>
<proteinExistence type="inferred from homology"/>
<name>A0A0G1GHD4_9BACT</name>
<reference evidence="6 7" key="1">
    <citation type="journal article" date="2015" name="Nature">
        <title>rRNA introns, odd ribosomes, and small enigmatic genomes across a large radiation of phyla.</title>
        <authorList>
            <person name="Brown C.T."/>
            <person name="Hug L.A."/>
            <person name="Thomas B.C."/>
            <person name="Sharon I."/>
            <person name="Castelle C.J."/>
            <person name="Singh A."/>
            <person name="Wilkins M.J."/>
            <person name="Williams K.H."/>
            <person name="Banfield J.F."/>
        </authorList>
    </citation>
    <scope>NUCLEOTIDE SEQUENCE [LARGE SCALE GENOMIC DNA]</scope>
</reference>
<evidence type="ECO:0000256" key="1">
    <source>
        <dbReference type="ARBA" id="ARBA00008520"/>
    </source>
</evidence>
<dbReference type="GO" id="GO:1901982">
    <property type="term" value="F:maltose binding"/>
    <property type="evidence" value="ECO:0007669"/>
    <property type="project" value="TreeGrafter"/>
</dbReference>
<keyword evidence="5" id="KW-0472">Membrane</keyword>
<evidence type="ECO:0000313" key="6">
    <source>
        <dbReference type="EMBL" id="KKS98198.1"/>
    </source>
</evidence>
<keyword evidence="3" id="KW-0732">Signal</keyword>
<organism evidence="6 7">
    <name type="scientific">Candidatus Gottesmanbacteria bacterium GW2011_GWA2_43_14</name>
    <dbReference type="NCBI Taxonomy" id="1618443"/>
    <lineage>
        <taxon>Bacteria</taxon>
        <taxon>Candidatus Gottesmaniibacteriota</taxon>
    </lineage>
</organism>
<dbReference type="SUPFAM" id="SSF53850">
    <property type="entry name" value="Periplasmic binding protein-like II"/>
    <property type="match status" value="1"/>
</dbReference>
<feature type="transmembrane region" description="Helical" evidence="5">
    <location>
        <begin position="74"/>
        <end position="95"/>
    </location>
</feature>
<comment type="similarity">
    <text evidence="1">Belongs to the bacterial solute-binding protein 1 family.</text>
</comment>
<gene>
    <name evidence="6" type="ORF">UV73_C0003G0140</name>
</gene>
<dbReference type="EMBL" id="LCFP01000003">
    <property type="protein sequence ID" value="KKS98198.1"/>
    <property type="molecule type" value="Genomic_DNA"/>
</dbReference>
<dbReference type="Proteomes" id="UP000034894">
    <property type="component" value="Unassembled WGS sequence"/>
</dbReference>
<dbReference type="PANTHER" id="PTHR30061">
    <property type="entry name" value="MALTOSE-BINDING PERIPLASMIC PROTEIN"/>
    <property type="match status" value="1"/>
</dbReference>
<evidence type="ECO:0000256" key="2">
    <source>
        <dbReference type="ARBA" id="ARBA00022448"/>
    </source>
</evidence>
<comment type="caution">
    <text evidence="6">The sequence shown here is derived from an EMBL/GenBank/DDBJ whole genome shotgun (WGS) entry which is preliminary data.</text>
</comment>
<dbReference type="GO" id="GO:0042956">
    <property type="term" value="P:maltodextrin transmembrane transport"/>
    <property type="evidence" value="ECO:0007669"/>
    <property type="project" value="TreeGrafter"/>
</dbReference>
<accession>A0A0G1GHD4</accession>
<dbReference type="AlphaFoldDB" id="A0A0G1GHD4"/>
<evidence type="ECO:0000256" key="5">
    <source>
        <dbReference type="SAM" id="Phobius"/>
    </source>
</evidence>
<dbReference type="STRING" id="1618443.UV73_C0003G0140"/>
<keyword evidence="5" id="KW-0812">Transmembrane</keyword>
<evidence type="ECO:0000313" key="7">
    <source>
        <dbReference type="Proteomes" id="UP000034894"/>
    </source>
</evidence>
<dbReference type="GO" id="GO:0055052">
    <property type="term" value="C:ATP-binding cassette (ABC) transporter complex, substrate-binding subunit-containing"/>
    <property type="evidence" value="ECO:0007669"/>
    <property type="project" value="TreeGrafter"/>
</dbReference>
<dbReference type="PANTHER" id="PTHR30061:SF50">
    <property type="entry name" value="MALTOSE_MALTODEXTRIN-BINDING PERIPLASMIC PROTEIN"/>
    <property type="match status" value="1"/>
</dbReference>
<feature type="compositionally biased region" description="Pro residues" evidence="4">
    <location>
        <begin position="53"/>
        <end position="66"/>
    </location>
</feature>
<keyword evidence="2" id="KW-0813">Transport</keyword>
<dbReference type="Gene3D" id="3.40.190.10">
    <property type="entry name" value="Periplasmic binding protein-like II"/>
    <property type="match status" value="1"/>
</dbReference>
<sequence>MGDSAKDGSSGEIFSGKEQSAYQEAMQAPEEDLHVREEPYQQTESQTEQPGLDMPPPPDGQPPPPFVEDNRKKFLFIFIFIIFIVVVGLFAFSLVRGRGQKPQETEKITLNYWGLWEEPEVMRPVFDEYTAKNPHITVNYQRQDPVQYRERLTAAIDRDEGPDIFRFHNTWLPMLANHLDSLPNEIYSAEEFAKMFYPVAVKDLKSGDNFYGLPLEIDGLVLFYNTDILEGANVAIPKTWVDVQNAVSKLTVKEENRIVTSSISLGTAENIAHFSDILGLMLLQNGTVLSKSLFSCADSSTVNCGVEALTFYRKFADEPNNTWDLTLENSLAAFAGGKTAMMLAPSWQAITVNTMNPDLNFKTAQVPQLPCDRDPCPGVNWASYWVEGVSAKSVSKDEAWKLLKFLTQPETMRKLYAEQVKMRKLSGEPYSRVEMGKELSDNPYVSSVIASAPSMQSFYLASQTYDGETGINTSLITYLKDAVNSLEQGSSSETALKTAESGFDQVLIRFGLKEAPPEE</sequence>